<proteinExistence type="inferred from homology"/>
<feature type="active site" description="Proton donor/acceptor" evidence="7">
    <location>
        <position position="202"/>
    </location>
</feature>
<dbReference type="Gene3D" id="3.90.226.10">
    <property type="entry name" value="2-enoyl-CoA Hydratase, Chain A, domain 1"/>
    <property type="match status" value="2"/>
</dbReference>
<evidence type="ECO:0000256" key="7">
    <source>
        <dbReference type="PIRSR" id="PIRSR001217-1"/>
    </source>
</evidence>
<evidence type="ECO:0000256" key="1">
    <source>
        <dbReference type="ARBA" id="ARBA00004370"/>
    </source>
</evidence>
<evidence type="ECO:0000313" key="11">
    <source>
        <dbReference type="Proteomes" id="UP000389128"/>
    </source>
</evidence>
<reference evidence="10 11" key="1">
    <citation type="submission" date="2019-01" db="EMBL/GenBank/DDBJ databases">
        <title>Zoogloea oleivorans genome sequencing and assembly.</title>
        <authorList>
            <person name="Tancsics A."/>
            <person name="Farkas M."/>
            <person name="Kriszt B."/>
            <person name="Maroti G."/>
            <person name="Horvath B."/>
        </authorList>
    </citation>
    <scope>NUCLEOTIDE SEQUENCE [LARGE SCALE GENOMIC DNA]</scope>
    <source>
        <strain evidence="10 11">Buc</strain>
    </source>
</reference>
<keyword evidence="11" id="KW-1185">Reference proteome</keyword>
<evidence type="ECO:0000256" key="3">
    <source>
        <dbReference type="ARBA" id="ARBA00022670"/>
    </source>
</evidence>
<dbReference type="GO" id="GO:0006465">
    <property type="term" value="P:signal peptide processing"/>
    <property type="evidence" value="ECO:0007669"/>
    <property type="project" value="InterPro"/>
</dbReference>
<dbReference type="GO" id="GO:0008236">
    <property type="term" value="F:serine-type peptidase activity"/>
    <property type="evidence" value="ECO:0007669"/>
    <property type="project" value="UniProtKB-KW"/>
</dbReference>
<feature type="active site" description="Nucleophile" evidence="7">
    <location>
        <position position="405"/>
    </location>
</feature>
<comment type="subcellular location">
    <subcellularLocation>
        <location evidence="1">Membrane</location>
    </subcellularLocation>
</comment>
<organism evidence="10 11">
    <name type="scientific">Zoogloea oleivorans</name>
    <dbReference type="NCBI Taxonomy" id="1552750"/>
    <lineage>
        <taxon>Bacteria</taxon>
        <taxon>Pseudomonadati</taxon>
        <taxon>Pseudomonadota</taxon>
        <taxon>Betaproteobacteria</taxon>
        <taxon>Rhodocyclales</taxon>
        <taxon>Zoogloeaceae</taxon>
        <taxon>Zoogloea</taxon>
    </lineage>
</organism>
<dbReference type="Gene3D" id="6.20.330.10">
    <property type="match status" value="1"/>
</dbReference>
<protein>
    <submittedName>
        <fullName evidence="10">Signal peptide peptidase SppA</fullName>
    </submittedName>
</protein>
<comment type="caution">
    <text evidence="10">The sequence shown here is derived from an EMBL/GenBank/DDBJ whole genome shotgun (WGS) entry which is preliminary data.</text>
</comment>
<evidence type="ECO:0000256" key="8">
    <source>
        <dbReference type="SAM" id="Phobius"/>
    </source>
</evidence>
<keyword evidence="8" id="KW-0812">Transmembrane</keyword>
<evidence type="ECO:0000256" key="6">
    <source>
        <dbReference type="ARBA" id="ARBA00023136"/>
    </source>
</evidence>
<accession>A0A6C2CPA5</accession>
<evidence type="ECO:0000313" key="10">
    <source>
        <dbReference type="EMBL" id="TYC55272.1"/>
    </source>
</evidence>
<dbReference type="InterPro" id="IPR002142">
    <property type="entry name" value="Peptidase_S49"/>
</dbReference>
<dbReference type="Proteomes" id="UP000389128">
    <property type="component" value="Unassembled WGS sequence"/>
</dbReference>
<dbReference type="RefSeq" id="WP_148579839.1">
    <property type="nucleotide sequence ID" value="NZ_SDKK01000013.1"/>
</dbReference>
<dbReference type="EMBL" id="SDKK01000013">
    <property type="protein sequence ID" value="TYC55272.1"/>
    <property type="molecule type" value="Genomic_DNA"/>
</dbReference>
<dbReference type="NCBIfam" id="TIGR00705">
    <property type="entry name" value="SppA_67K"/>
    <property type="match status" value="1"/>
</dbReference>
<keyword evidence="3" id="KW-0645">Protease</keyword>
<dbReference type="SUPFAM" id="SSF52096">
    <property type="entry name" value="ClpP/crotonase"/>
    <property type="match status" value="2"/>
</dbReference>
<evidence type="ECO:0000256" key="5">
    <source>
        <dbReference type="ARBA" id="ARBA00022825"/>
    </source>
</evidence>
<dbReference type="InterPro" id="IPR047272">
    <property type="entry name" value="S49_SppA_C"/>
</dbReference>
<feature type="transmembrane region" description="Helical" evidence="8">
    <location>
        <begin position="29"/>
        <end position="46"/>
    </location>
</feature>
<evidence type="ECO:0000259" key="9">
    <source>
        <dbReference type="Pfam" id="PF01343"/>
    </source>
</evidence>
<dbReference type="Pfam" id="PF01343">
    <property type="entry name" value="Peptidase_S49"/>
    <property type="match status" value="2"/>
</dbReference>
<sequence>MERKARPGVVRRVVSGVWGVVDSLRRASLNLLFIAIVAFLVAGWWASRPTPLPEDAALVIAPVGQLVEQRTVRSPMSVLQGGDAIHQVLLRDVVDAIRAAATDSRIKALVLETDGLAGAGLSKLEEIGAAVSEFRQAGKKVYAYGKHFNQVQYHLASRADEVFVNPDGYVLLSGFGRFPTYYKGLFDQAGVKMQVFRVGTYKSFVEPYTRSDMSAEDRESTKVYLDAAWQAYQADIAAARPKAGQNLVSYVTDAPGLLAAAGGDAARMAHNAGLVDGLKTVDEWRDYIKGKVGATDDGKGFRHVDLGTYVARLREDAAHPADKIGVIVAQGAIVDGEQPPGVVGGDTVAGLIRQAREDKAVKAVVLRVDSPGGSATASEVIRRELELTRQAGKPVIVSMGSVAASGGYWISMAADEVWASPTTITGSIGIFAMLPDLSGPMTRLGLAVDGIGTTPLSGGLDPRRPLDPQVANVLQQTIEHGYKRFLGLVGKSRKMSVEAVDEVAQGRVWLGSQAKEKGLVDKLGGLDSALKAAAVRAGLKEYDVSYVEKALSPRDQLLAKLLDNGDESELAMAKPSVVEQTLAKIRTELEALALWNDPGHIYLHCECLAP</sequence>
<comment type="similarity">
    <text evidence="2">Belongs to the peptidase S49 family.</text>
</comment>
<dbReference type="PIRSF" id="PIRSF001217">
    <property type="entry name" value="Protease_4_SppA"/>
    <property type="match status" value="1"/>
</dbReference>
<dbReference type="InterPro" id="IPR047217">
    <property type="entry name" value="S49_SppA_67K_type_N"/>
</dbReference>
<dbReference type="NCBIfam" id="TIGR00706">
    <property type="entry name" value="SppA_dom"/>
    <property type="match status" value="1"/>
</dbReference>
<keyword evidence="6 8" id="KW-0472">Membrane</keyword>
<dbReference type="CDD" id="cd07018">
    <property type="entry name" value="S49_SppA_67K_type"/>
    <property type="match status" value="1"/>
</dbReference>
<name>A0A6C2CPA5_9RHOO</name>
<dbReference type="GO" id="GO:0016020">
    <property type="term" value="C:membrane"/>
    <property type="evidence" value="ECO:0007669"/>
    <property type="project" value="UniProtKB-SubCell"/>
</dbReference>
<dbReference type="CDD" id="cd07023">
    <property type="entry name" value="S49_Sppa_N_C"/>
    <property type="match status" value="1"/>
</dbReference>
<dbReference type="InterPro" id="IPR004634">
    <property type="entry name" value="Pept_S49_pIV"/>
</dbReference>
<evidence type="ECO:0000256" key="2">
    <source>
        <dbReference type="ARBA" id="ARBA00008683"/>
    </source>
</evidence>
<dbReference type="PANTHER" id="PTHR33209:SF1">
    <property type="entry name" value="PEPTIDASE S49 DOMAIN-CONTAINING PROTEIN"/>
    <property type="match status" value="1"/>
</dbReference>
<gene>
    <name evidence="10" type="primary">sppA</name>
    <name evidence="10" type="ORF">ETQ85_14755</name>
</gene>
<evidence type="ECO:0000256" key="4">
    <source>
        <dbReference type="ARBA" id="ARBA00022801"/>
    </source>
</evidence>
<feature type="domain" description="Peptidase S49" evidence="9">
    <location>
        <begin position="389"/>
        <end position="539"/>
    </location>
</feature>
<dbReference type="AlphaFoldDB" id="A0A6C2CPA5"/>
<dbReference type="PANTHER" id="PTHR33209">
    <property type="entry name" value="PROTEASE 4"/>
    <property type="match status" value="1"/>
</dbReference>
<keyword evidence="8" id="KW-1133">Transmembrane helix</keyword>
<dbReference type="InterPro" id="IPR029045">
    <property type="entry name" value="ClpP/crotonase-like_dom_sf"/>
</dbReference>
<keyword evidence="4" id="KW-0378">Hydrolase</keyword>
<keyword evidence="5" id="KW-0720">Serine protease</keyword>
<feature type="domain" description="Peptidase S49" evidence="9">
    <location>
        <begin position="134"/>
        <end position="284"/>
    </location>
</feature>
<dbReference type="OrthoDB" id="9764363at2"/>
<dbReference type="InterPro" id="IPR004635">
    <property type="entry name" value="Pept_S49_SppA"/>
</dbReference>